<evidence type="ECO:0000313" key="2">
    <source>
        <dbReference type="EMBL" id="KAF6237675.1"/>
    </source>
</evidence>
<feature type="region of interest" description="Disordered" evidence="1">
    <location>
        <begin position="1"/>
        <end position="64"/>
    </location>
</feature>
<dbReference type="EMBL" id="JACCJC010000012">
    <property type="protein sequence ID" value="KAF6237675.1"/>
    <property type="molecule type" value="Genomic_DNA"/>
</dbReference>
<reference evidence="2 3" key="1">
    <citation type="journal article" date="2020" name="Genomics">
        <title>Complete, high-quality genomes from long-read metagenomic sequencing of two wolf lichen thalli reveals enigmatic genome architecture.</title>
        <authorList>
            <person name="McKenzie S.K."/>
            <person name="Walston R.F."/>
            <person name="Allen J.L."/>
        </authorList>
    </citation>
    <scope>NUCLEOTIDE SEQUENCE [LARGE SCALE GENOMIC DNA]</scope>
    <source>
        <strain evidence="2">WasteWater2</strain>
    </source>
</reference>
<dbReference type="AlphaFoldDB" id="A0A8H6FZG8"/>
<dbReference type="GeneID" id="59285541"/>
<evidence type="ECO:0000256" key="1">
    <source>
        <dbReference type="SAM" id="MobiDB-lite"/>
    </source>
</evidence>
<keyword evidence="3" id="KW-1185">Reference proteome</keyword>
<sequence length="108" mass="12066">MLQRTSASNQHRRIDKHARFTQPSSDDAPSGTWWNMTSSASPPPLHRAQPDGSSGFEERQNRFDLRPVDRKIDAMGVSSVEEKRLLDVELSVSTERHQVPEGKRAAGG</sequence>
<proteinExistence type="predicted"/>
<organism evidence="2 3">
    <name type="scientific">Letharia columbiana</name>
    <dbReference type="NCBI Taxonomy" id="112416"/>
    <lineage>
        <taxon>Eukaryota</taxon>
        <taxon>Fungi</taxon>
        <taxon>Dikarya</taxon>
        <taxon>Ascomycota</taxon>
        <taxon>Pezizomycotina</taxon>
        <taxon>Lecanoromycetes</taxon>
        <taxon>OSLEUM clade</taxon>
        <taxon>Lecanoromycetidae</taxon>
        <taxon>Lecanorales</taxon>
        <taxon>Lecanorineae</taxon>
        <taxon>Parmeliaceae</taxon>
        <taxon>Letharia</taxon>
    </lineage>
</organism>
<gene>
    <name evidence="2" type="ORF">HO173_003876</name>
</gene>
<accession>A0A8H6FZG8</accession>
<dbReference type="Proteomes" id="UP000578531">
    <property type="component" value="Unassembled WGS sequence"/>
</dbReference>
<dbReference type="RefSeq" id="XP_037166993.1">
    <property type="nucleotide sequence ID" value="XM_037305800.1"/>
</dbReference>
<name>A0A8H6FZG8_9LECA</name>
<feature type="compositionally biased region" description="Polar residues" evidence="1">
    <location>
        <begin position="21"/>
        <end position="40"/>
    </location>
</feature>
<evidence type="ECO:0000313" key="3">
    <source>
        <dbReference type="Proteomes" id="UP000578531"/>
    </source>
</evidence>
<comment type="caution">
    <text evidence="2">The sequence shown here is derived from an EMBL/GenBank/DDBJ whole genome shotgun (WGS) entry which is preliminary data.</text>
</comment>
<protein>
    <submittedName>
        <fullName evidence="2">Uncharacterized protein</fullName>
    </submittedName>
</protein>